<dbReference type="PANTHER" id="PTHR47562">
    <property type="match status" value="1"/>
</dbReference>
<evidence type="ECO:0000313" key="3">
    <source>
        <dbReference type="Proteomes" id="UP000283077"/>
    </source>
</evidence>
<dbReference type="OrthoDB" id="9787933at2"/>
<evidence type="ECO:0000259" key="1">
    <source>
        <dbReference type="Pfam" id="PF01738"/>
    </source>
</evidence>
<dbReference type="SUPFAM" id="SSF53474">
    <property type="entry name" value="alpha/beta-Hydrolases"/>
    <property type="match status" value="1"/>
</dbReference>
<gene>
    <name evidence="2" type="ORF">EOE67_14875</name>
</gene>
<dbReference type="Gene3D" id="3.40.50.1820">
    <property type="entry name" value="alpha/beta hydrolase"/>
    <property type="match status" value="1"/>
</dbReference>
<dbReference type="GO" id="GO:0016787">
    <property type="term" value="F:hydrolase activity"/>
    <property type="evidence" value="ECO:0007669"/>
    <property type="project" value="UniProtKB-KW"/>
</dbReference>
<dbReference type="EMBL" id="SACS01000017">
    <property type="protein sequence ID" value="RVU34526.1"/>
    <property type="molecule type" value="Genomic_DNA"/>
</dbReference>
<sequence>MQIQTTTITLTTATGPMRCLQIMPLASGNALGKKPTKTFGAVLFYSEIFQITAPIARAAAILAGQGFIVLVPEVFHELNPAGTVLGYDDTGKDKGNQDKWTKPLTSHDSDTLAMLAYLQTLAEFSGKTSSYGVCIGGHLAFRAALNPAISAACCLYATDLHSDTLPAAPGDQTLERAGDIQGELMLIWGKQDPHIPAEGRLKIYQQLSKSGCNFSWHELNAQHAFMRDEGERYDPALALWVYQQARLLFCA</sequence>
<dbReference type="Pfam" id="PF01738">
    <property type="entry name" value="DLH"/>
    <property type="match status" value="1"/>
</dbReference>
<comment type="caution">
    <text evidence="2">The sequence shown here is derived from an EMBL/GenBank/DDBJ whole genome shotgun (WGS) entry which is preliminary data.</text>
</comment>
<evidence type="ECO:0000313" key="2">
    <source>
        <dbReference type="EMBL" id="RVU34526.1"/>
    </source>
</evidence>
<protein>
    <submittedName>
        <fullName evidence="2">Dienelactone hydrolase family protein</fullName>
    </submittedName>
</protein>
<dbReference type="InterPro" id="IPR002925">
    <property type="entry name" value="Dienelactn_hydro"/>
</dbReference>
<dbReference type="PANTHER" id="PTHR47562:SF2">
    <property type="entry name" value="CARBOXYMETHYLENEBUTENOLIDASE-RELATED"/>
    <property type="match status" value="1"/>
</dbReference>
<keyword evidence="3" id="KW-1185">Reference proteome</keyword>
<dbReference type="Proteomes" id="UP000283077">
    <property type="component" value="Unassembled WGS sequence"/>
</dbReference>
<dbReference type="InterPro" id="IPR029058">
    <property type="entry name" value="AB_hydrolase_fold"/>
</dbReference>
<proteinExistence type="predicted"/>
<accession>A0A437QJ61</accession>
<dbReference type="RefSeq" id="WP_127700124.1">
    <property type="nucleotide sequence ID" value="NZ_SACS01000017.1"/>
</dbReference>
<name>A0A437QJ61_9GAMM</name>
<dbReference type="AlphaFoldDB" id="A0A437QJ61"/>
<organism evidence="2 3">
    <name type="scientific">Rheinheimera riviphila</name>
    <dbReference type="NCBI Taxonomy" id="1834037"/>
    <lineage>
        <taxon>Bacteria</taxon>
        <taxon>Pseudomonadati</taxon>
        <taxon>Pseudomonadota</taxon>
        <taxon>Gammaproteobacteria</taxon>
        <taxon>Chromatiales</taxon>
        <taxon>Chromatiaceae</taxon>
        <taxon>Rheinheimera</taxon>
    </lineage>
</organism>
<feature type="domain" description="Dienelactone hydrolase" evidence="1">
    <location>
        <begin position="35"/>
        <end position="242"/>
    </location>
</feature>
<reference evidence="2 3" key="1">
    <citation type="submission" date="2019-01" db="EMBL/GenBank/DDBJ databases">
        <authorList>
            <person name="Chen W.-M."/>
        </authorList>
    </citation>
    <scope>NUCLEOTIDE SEQUENCE [LARGE SCALE GENOMIC DNA]</scope>
    <source>
        <strain evidence="2 3">KYPC3</strain>
    </source>
</reference>
<keyword evidence="2" id="KW-0378">Hydrolase</keyword>